<dbReference type="PRINTS" id="PR00508">
    <property type="entry name" value="S21N4MTFRASE"/>
</dbReference>
<dbReference type="InterPro" id="IPR029063">
    <property type="entry name" value="SAM-dependent_MTases_sf"/>
</dbReference>
<evidence type="ECO:0000313" key="7">
    <source>
        <dbReference type="Proteomes" id="UP000603506"/>
    </source>
</evidence>
<name>A0ABS1YTE2_9FLAO</name>
<sequence>MKEILAPLEWYTVQRKVSELVPYEYNPRKISDLDKERLKKSLEKFNLVEIPVIDIDNTLIGGHQRVIILFELGRGEEIIDVRIPNRKLTEDEFKEYNLRSNILNGEFDYEKISEFFSDINLTEIGFDINSFDDFIQSENAVKLEIEEEVDITPPKNIQSKEGDIFELISTQKGITHKVICGDSTKEKTYKKLLGNEIFQLIVTDPPYNVNYEGGTKDKLKIKNDKMSDRAFFEFLYDFYQNTFNHSMIGCPTYIFYSDSEAVNFRTAMQKAGYKISSVLIWVKNQFVLGRLDYHMKHEPILVGEIEDVENVENVKKHQPILYGWQSEGKHPWYTDRKQSSVLEFDKPKKNADHPTMKPIELIGYLIKNSSQQKDIVGDLFLGSGSTLIACEMNWRTCRGVEFDPQYMDVIIRRWIAYMKTNHLGFKIICNGEELPQEKINLFFAKESE</sequence>
<reference evidence="6 7" key="1">
    <citation type="submission" date="2021-01" db="EMBL/GenBank/DDBJ databases">
        <title>Evidence that Capnocytophaga endodontalis is a later homotypic synonym for Capnocytophaga genospecies AHN8471, and request for opinion on proposed recognition of strain AHN8471 as type strain of the species.</title>
        <authorList>
            <person name="Nicholson A.C."/>
            <person name="Hopper C.L."/>
            <person name="Gulvik C.A."/>
            <person name="Mcquiston J.R."/>
            <person name="Lau E.F."/>
        </authorList>
    </citation>
    <scope>NUCLEOTIDE SEQUENCE [LARGE SCALE GENOMIC DNA]</scope>
    <source>
        <strain evidence="6 7">AHN9576</strain>
    </source>
</reference>
<dbReference type="InterPro" id="IPR015840">
    <property type="entry name" value="DNA_MeTrfase_ParB"/>
</dbReference>
<dbReference type="EC" id="2.1.1.-" evidence="4"/>
<dbReference type="InterPro" id="IPR036086">
    <property type="entry name" value="ParB/Sulfiredoxin_sf"/>
</dbReference>
<dbReference type="InterPro" id="IPR001091">
    <property type="entry name" value="RM_Methyltransferase"/>
</dbReference>
<keyword evidence="2 6" id="KW-0489">Methyltransferase</keyword>
<comment type="caution">
    <text evidence="6">The sequence shown here is derived from an EMBL/GenBank/DDBJ whole genome shotgun (WGS) entry which is preliminary data.</text>
</comment>
<dbReference type="RefSeq" id="WP_203094430.1">
    <property type="nucleotide sequence ID" value="NZ_JAESPH010000022.1"/>
</dbReference>
<keyword evidence="7" id="KW-1185">Reference proteome</keyword>
<dbReference type="InterPro" id="IPR002052">
    <property type="entry name" value="DNA_methylase_N6_adenine_CS"/>
</dbReference>
<evidence type="ECO:0000256" key="2">
    <source>
        <dbReference type="ARBA" id="ARBA00022603"/>
    </source>
</evidence>
<organism evidence="6 7">
    <name type="scientific">Capnocytophaga genosp. AHN8471</name>
    <dbReference type="NCBI Taxonomy" id="327574"/>
    <lineage>
        <taxon>Bacteria</taxon>
        <taxon>Pseudomonadati</taxon>
        <taxon>Bacteroidota</taxon>
        <taxon>Flavobacteriia</taxon>
        <taxon>Flavobacteriales</taxon>
        <taxon>Flavobacteriaceae</taxon>
        <taxon>Capnocytophaga</taxon>
    </lineage>
</organism>
<evidence type="ECO:0000259" key="5">
    <source>
        <dbReference type="Pfam" id="PF01555"/>
    </source>
</evidence>
<feature type="domain" description="DNA methylase N-4/N-6" evidence="5">
    <location>
        <begin position="199"/>
        <end position="410"/>
    </location>
</feature>
<keyword evidence="3" id="KW-0808">Transferase</keyword>
<evidence type="ECO:0000256" key="1">
    <source>
        <dbReference type="ARBA" id="ARBA00006594"/>
    </source>
</evidence>
<dbReference type="Pfam" id="PF01555">
    <property type="entry name" value="N6_N4_Mtase"/>
    <property type="match status" value="1"/>
</dbReference>
<dbReference type="Proteomes" id="UP000603506">
    <property type="component" value="Unassembled WGS sequence"/>
</dbReference>
<evidence type="ECO:0000256" key="4">
    <source>
        <dbReference type="RuleBase" id="RU362026"/>
    </source>
</evidence>
<gene>
    <name evidence="6" type="ORF">JNB19_02640</name>
</gene>
<dbReference type="GO" id="GO:0032259">
    <property type="term" value="P:methylation"/>
    <property type="evidence" value="ECO:0007669"/>
    <property type="project" value="UniProtKB-KW"/>
</dbReference>
<dbReference type="SUPFAM" id="SSF110849">
    <property type="entry name" value="ParB/Sulfiredoxin"/>
    <property type="match status" value="1"/>
</dbReference>
<dbReference type="GO" id="GO:0008168">
    <property type="term" value="F:methyltransferase activity"/>
    <property type="evidence" value="ECO:0007669"/>
    <property type="project" value="UniProtKB-KW"/>
</dbReference>
<dbReference type="PIRSF" id="PIRSF036758">
    <property type="entry name" value="Aden_M_ParB"/>
    <property type="match status" value="1"/>
</dbReference>
<accession>A0ABS1YTE2</accession>
<protein>
    <recommendedName>
        <fullName evidence="4">Methyltransferase</fullName>
        <ecNumber evidence="4">2.1.1.-</ecNumber>
    </recommendedName>
</protein>
<evidence type="ECO:0000313" key="6">
    <source>
        <dbReference type="EMBL" id="MBM0649664.1"/>
    </source>
</evidence>
<dbReference type="InterPro" id="IPR002941">
    <property type="entry name" value="DNA_methylase_N4/N6"/>
</dbReference>
<comment type="similarity">
    <text evidence="1 4">Belongs to the N(4)/N(6)-methyltransferase family.</text>
</comment>
<dbReference type="Gene3D" id="3.40.50.150">
    <property type="entry name" value="Vaccinia Virus protein VP39"/>
    <property type="match status" value="1"/>
</dbReference>
<proteinExistence type="inferred from homology"/>
<evidence type="ECO:0000256" key="3">
    <source>
        <dbReference type="ARBA" id="ARBA00022679"/>
    </source>
</evidence>
<dbReference type="SUPFAM" id="SSF53335">
    <property type="entry name" value="S-adenosyl-L-methionine-dependent methyltransferases"/>
    <property type="match status" value="1"/>
</dbReference>
<dbReference type="PROSITE" id="PS00092">
    <property type="entry name" value="N6_MTASE"/>
    <property type="match status" value="1"/>
</dbReference>
<dbReference type="EMBL" id="JAEUAH010000002">
    <property type="protein sequence ID" value="MBM0649664.1"/>
    <property type="molecule type" value="Genomic_DNA"/>
</dbReference>